<evidence type="ECO:0000256" key="3">
    <source>
        <dbReference type="ARBA" id="ARBA00022989"/>
    </source>
</evidence>
<gene>
    <name evidence="8" type="primary">ZRT1</name>
    <name evidence="8" type="ORF">Daus18300_005023</name>
</gene>
<dbReference type="Pfam" id="PF02535">
    <property type="entry name" value="Zip"/>
    <property type="match status" value="1"/>
</dbReference>
<feature type="transmembrane region" description="Helical" evidence="6">
    <location>
        <begin position="445"/>
        <end position="464"/>
    </location>
</feature>
<dbReference type="EMBL" id="JAWRVE010000036">
    <property type="protein sequence ID" value="KAL1870703.1"/>
    <property type="molecule type" value="Genomic_DNA"/>
</dbReference>
<evidence type="ECO:0000256" key="6">
    <source>
        <dbReference type="SAM" id="Phobius"/>
    </source>
</evidence>
<feature type="region of interest" description="Disordered" evidence="5">
    <location>
        <begin position="307"/>
        <end position="331"/>
    </location>
</feature>
<accession>A0ABR3X4T1</accession>
<feature type="transmembrane region" description="Helical" evidence="6">
    <location>
        <begin position="378"/>
        <end position="401"/>
    </location>
</feature>
<feature type="signal peptide" evidence="7">
    <location>
        <begin position="1"/>
        <end position="24"/>
    </location>
</feature>
<evidence type="ECO:0000313" key="8">
    <source>
        <dbReference type="EMBL" id="KAL1870703.1"/>
    </source>
</evidence>
<feature type="region of interest" description="Disordered" evidence="5">
    <location>
        <begin position="145"/>
        <end position="164"/>
    </location>
</feature>
<evidence type="ECO:0000256" key="4">
    <source>
        <dbReference type="ARBA" id="ARBA00023136"/>
    </source>
</evidence>
<feature type="transmembrane region" description="Helical" evidence="6">
    <location>
        <begin position="484"/>
        <end position="504"/>
    </location>
</feature>
<feature type="transmembrane region" description="Helical" evidence="6">
    <location>
        <begin position="413"/>
        <end position="433"/>
    </location>
</feature>
<comment type="subcellular location">
    <subcellularLocation>
        <location evidence="1">Membrane</location>
        <topology evidence="1">Multi-pass membrane protein</topology>
    </subcellularLocation>
</comment>
<evidence type="ECO:0000256" key="2">
    <source>
        <dbReference type="ARBA" id="ARBA00022692"/>
    </source>
</evidence>
<dbReference type="InterPro" id="IPR003689">
    <property type="entry name" value="ZIP"/>
</dbReference>
<keyword evidence="2 6" id="KW-0812">Transmembrane</keyword>
<evidence type="ECO:0000256" key="5">
    <source>
        <dbReference type="SAM" id="MobiDB-lite"/>
    </source>
</evidence>
<feature type="transmembrane region" description="Helical" evidence="6">
    <location>
        <begin position="273"/>
        <end position="293"/>
    </location>
</feature>
<protein>
    <submittedName>
        <fullName evidence="8">High-affinity Zn(2+) transporter zrt1</fullName>
    </submittedName>
</protein>
<comment type="caution">
    <text evidence="8">The sequence shown here is derived from an EMBL/GenBank/DDBJ whole genome shotgun (WGS) entry which is preliminary data.</text>
</comment>
<feature type="transmembrane region" description="Helical" evidence="6">
    <location>
        <begin position="196"/>
        <end position="220"/>
    </location>
</feature>
<feature type="transmembrane region" description="Helical" evidence="6">
    <location>
        <begin position="351"/>
        <end position="372"/>
    </location>
</feature>
<name>A0ABR3X4T1_9PEZI</name>
<feature type="transmembrane region" description="Helical" evidence="6">
    <location>
        <begin position="232"/>
        <end position="253"/>
    </location>
</feature>
<organism evidence="8 9">
    <name type="scientific">Diaporthe australafricana</name>
    <dbReference type="NCBI Taxonomy" id="127596"/>
    <lineage>
        <taxon>Eukaryota</taxon>
        <taxon>Fungi</taxon>
        <taxon>Dikarya</taxon>
        <taxon>Ascomycota</taxon>
        <taxon>Pezizomycotina</taxon>
        <taxon>Sordariomycetes</taxon>
        <taxon>Sordariomycetidae</taxon>
        <taxon>Diaporthales</taxon>
        <taxon>Diaporthaceae</taxon>
        <taxon>Diaporthe</taxon>
    </lineage>
</organism>
<reference evidence="8 9" key="1">
    <citation type="journal article" date="2024" name="IMA Fungus">
        <title>IMA Genome - F19 : A genome assembly and annotation guide to empower mycologists, including annotated draft genome sequences of Ceratocystis pirilliformis, Diaporthe australafricana, Fusarium ophioides, Paecilomyces lecythidis, and Sporothrix stenoceras.</title>
        <authorList>
            <person name="Aylward J."/>
            <person name="Wilson A.M."/>
            <person name="Visagie C.M."/>
            <person name="Spraker J."/>
            <person name="Barnes I."/>
            <person name="Buitendag C."/>
            <person name="Ceriani C."/>
            <person name="Del Mar Angel L."/>
            <person name="du Plessis D."/>
            <person name="Fuchs T."/>
            <person name="Gasser K."/>
            <person name="Kramer D."/>
            <person name="Li W."/>
            <person name="Munsamy K."/>
            <person name="Piso A."/>
            <person name="Price J.L."/>
            <person name="Sonnekus B."/>
            <person name="Thomas C."/>
            <person name="van der Nest A."/>
            <person name="van Dijk A."/>
            <person name="van Heerden A."/>
            <person name="van Vuuren N."/>
            <person name="Yilmaz N."/>
            <person name="Duong T.A."/>
            <person name="van der Merwe N.A."/>
            <person name="Wingfield M.J."/>
            <person name="Wingfield B.D."/>
        </authorList>
    </citation>
    <scope>NUCLEOTIDE SEQUENCE [LARGE SCALE GENOMIC DNA]</scope>
    <source>
        <strain evidence="8 9">CMW 18300</strain>
    </source>
</reference>
<sequence>MLSLRDLSTIYLVWATISTSLVSGQRTTYTGCHNHTEETVAIEYCFGPDGAETARATHSVAVATSLPESVSASATTAGAAQTTAVTGCHSHETAVFCINGAGGEVHVEATPTREVPPAYTGCHAHDTGMYCMDPAGNDVAVHAEGAAAEEEEEGHADTHAESEGQSCHFHAGVEHCVGGAEGEGVSCGLREREYNVGLRVGSLFIVLVTSAIGVLAPLLLHKLVIGEVGATVLTVVKQFGTGVIISTAFIHLYTHAQLMFSNECIGELSYEGTTSAIVMAGIFLSFLVEYVGLRAVAAHAARNPKTSTSTAQALGEQAKDGQNSPTSEEGRNRNAFVSLDHHHHTGPNSHLSVLMMEAGIIFHSVLIGLTLVVAGDSFYQTLLVVIVFHQFFEGLALGARISLLPGSIFPWKFVMAVAFALITPIGMAIGIGVLNTFNGNSPSTVITFGTLDALSAGILVWVGVVDMWARDWVIEGGELLSSGVLKTLGAGASLCAGMVLMGVLGKWA</sequence>
<proteinExistence type="predicted"/>
<keyword evidence="7" id="KW-0732">Signal</keyword>
<dbReference type="PANTHER" id="PTHR11040:SF44">
    <property type="entry name" value="PROTEIN ZNTC-RELATED"/>
    <property type="match status" value="1"/>
</dbReference>
<evidence type="ECO:0000313" key="9">
    <source>
        <dbReference type="Proteomes" id="UP001583177"/>
    </source>
</evidence>
<keyword evidence="3 6" id="KW-1133">Transmembrane helix</keyword>
<keyword evidence="4 6" id="KW-0472">Membrane</keyword>
<evidence type="ECO:0000256" key="1">
    <source>
        <dbReference type="ARBA" id="ARBA00004141"/>
    </source>
</evidence>
<evidence type="ECO:0000256" key="7">
    <source>
        <dbReference type="SAM" id="SignalP"/>
    </source>
</evidence>
<keyword evidence="9" id="KW-1185">Reference proteome</keyword>
<dbReference type="Proteomes" id="UP001583177">
    <property type="component" value="Unassembled WGS sequence"/>
</dbReference>
<dbReference type="PANTHER" id="PTHR11040">
    <property type="entry name" value="ZINC/IRON TRANSPORTER"/>
    <property type="match status" value="1"/>
</dbReference>
<feature type="chain" id="PRO_5045163600" evidence="7">
    <location>
        <begin position="25"/>
        <end position="508"/>
    </location>
</feature>